<evidence type="ECO:0000313" key="1">
    <source>
        <dbReference type="EMBL" id="GAA5506996.1"/>
    </source>
</evidence>
<protein>
    <submittedName>
        <fullName evidence="1">Uncharacterized protein</fullName>
    </submittedName>
</protein>
<dbReference type="Proteomes" id="UP001416858">
    <property type="component" value="Unassembled WGS sequence"/>
</dbReference>
<reference evidence="1 2" key="1">
    <citation type="submission" date="2024-02" db="EMBL/GenBank/DDBJ databases">
        <title>Rhodopirellula caenicola NBRC 110016.</title>
        <authorList>
            <person name="Ichikawa N."/>
            <person name="Katano-Makiyama Y."/>
            <person name="Hidaka K."/>
        </authorList>
    </citation>
    <scope>NUCLEOTIDE SEQUENCE [LARGE SCALE GENOMIC DNA]</scope>
    <source>
        <strain evidence="1 2">NBRC 110016</strain>
    </source>
</reference>
<name>A0ABP9VQC1_9BACT</name>
<comment type="caution">
    <text evidence="1">The sequence shown here is derived from an EMBL/GenBank/DDBJ whole genome shotgun (WGS) entry which is preliminary data.</text>
</comment>
<accession>A0ABP9VQC1</accession>
<dbReference type="Pfam" id="PF07585">
    <property type="entry name" value="BBP7"/>
    <property type="match status" value="1"/>
</dbReference>
<sequence>MSCRWLIIAWMTLSWFAPIATGTVAAQGVISSGPNVIVNNSGSFDPYSAQASAGAGSSFSGGNLLSFPSVGGFVPNMQQRIADRLWIRGEYLYWEASGMDTPPLATTSPDGTPQASAGILGESGTTVLFGNGELNDGGHSGFRGRAGFWITPQGSFAIEGEYFGLFGDGDSYAAAGDGTPILARPFFDTTTNREAAQLVSYGNVVSGALRIDSDTDLQSAMVNVRAALMPTYMGYNSGEPDRVDWIIGYRNLQLEDRLSFSESLSSQVVGEPDTTVRSEQFHTENRFNGLQLGMIHQATFDRAWLESTMRVAVGTNSQRVNISGSTTLTDNGVAESYPGGLLTQTSNIGSYREDEFTMIPELGVTLGVRVTSWLHATVGYSLLYFPNVVRAGDQIDPTVNSNLIPEPSTPVTGSRRPQYRFVETDYWAQGIHFGGQLQF</sequence>
<gene>
    <name evidence="1" type="ORF">Rcae01_02450</name>
</gene>
<keyword evidence="2" id="KW-1185">Reference proteome</keyword>
<evidence type="ECO:0000313" key="2">
    <source>
        <dbReference type="Proteomes" id="UP001416858"/>
    </source>
</evidence>
<proteinExistence type="predicted"/>
<organism evidence="1 2">
    <name type="scientific">Novipirellula caenicola</name>
    <dbReference type="NCBI Taxonomy" id="1536901"/>
    <lineage>
        <taxon>Bacteria</taxon>
        <taxon>Pseudomonadati</taxon>
        <taxon>Planctomycetota</taxon>
        <taxon>Planctomycetia</taxon>
        <taxon>Pirellulales</taxon>
        <taxon>Pirellulaceae</taxon>
        <taxon>Novipirellula</taxon>
    </lineage>
</organism>
<dbReference type="EMBL" id="BAABRO010000004">
    <property type="protein sequence ID" value="GAA5506996.1"/>
    <property type="molecule type" value="Genomic_DNA"/>
</dbReference>
<dbReference type="InterPro" id="IPR011446">
    <property type="entry name" value="BBP7"/>
</dbReference>